<sequence>MIKGFRIDRNDGRIYAMGATAVSGGVHFSFASKGEACAVVFYRKGAGSPKGRIRFPANARTGDVWSMTVLGDFSGLEYVYEVDGQQVPDPYGRRFTGMERWGSPVRLDKPVRTPVDTEGSAYDWEEDVLPCIPYDQCVIYHIHPRGFTKHVSSGVEGDSRGTFKGVAEKIPYLKDLGITTVEMMPPVEFEELIIPERVDGSPFAAEKPDGKLNYWGYTRGYYFAPKCAYSSGPVRQPEREFKDMVKALHKAGLELVLELFFDGKEAPSYVLDVVRFWAQEYHVDGVRLVGYAPVKLLGEDPYLSRLKLLAPGWDGVEPGQVKHLAEYNDGFMMDMRSFLKGDEDQLNRLVYHIRHNPQQVGVINYMANTNGFTLMDMVSYDIKHNEANGEDNRDGTDYNQSWNCGAEGPSRKKRIMQMRRKQIRNALLMLFLSQGTPLLMMGDEFGRTKKGNNNSYCQDNDISWLNWSLLNSNSSIHEFVKHVIRFRKEHSVFHMEKEPALMDYRCVGLPDVSYHGLKTWCPMFDRFLRQLGILYCGKYGKKPDGREDDYFYVAFNMHWEPHEFALPNLPKDFKWHIAFNTDEDRVNGMYPRGGEPVLENQKSMMIMARAIVVLMGKEVAPLKKAARGKAAGKGERREEEAHDTVRGNDTVYRGPQAGGIRSSSGTGQNTGALQS</sequence>
<dbReference type="PANTHER" id="PTHR43002">
    <property type="entry name" value="GLYCOGEN DEBRANCHING ENZYME"/>
    <property type="match status" value="1"/>
</dbReference>
<evidence type="ECO:0000313" key="4">
    <source>
        <dbReference type="EMBL" id="ENZ19302.1"/>
    </source>
</evidence>
<proteinExistence type="inferred from homology"/>
<dbReference type="PATRIC" id="fig|999408.3.peg.732"/>
<dbReference type="Gene3D" id="3.20.20.80">
    <property type="entry name" value="Glycosidases"/>
    <property type="match status" value="2"/>
</dbReference>
<accession>A0A0E2HGL3</accession>
<dbReference type="SUPFAM" id="SSF51445">
    <property type="entry name" value="(Trans)glycosidases"/>
    <property type="match status" value="1"/>
</dbReference>
<dbReference type="SUPFAM" id="SSF81296">
    <property type="entry name" value="E set domains"/>
    <property type="match status" value="1"/>
</dbReference>
<feature type="domain" description="Glycosyl hydrolase family 13 catalytic" evidence="3">
    <location>
        <begin position="141"/>
        <end position="487"/>
    </location>
</feature>
<dbReference type="InterPro" id="IPR013783">
    <property type="entry name" value="Ig-like_fold"/>
</dbReference>
<organism evidence="4 5">
    <name type="scientific">[Clostridium] clostridioforme 90A8</name>
    <dbReference type="NCBI Taxonomy" id="999408"/>
    <lineage>
        <taxon>Bacteria</taxon>
        <taxon>Bacillati</taxon>
        <taxon>Bacillota</taxon>
        <taxon>Clostridia</taxon>
        <taxon>Lachnospirales</taxon>
        <taxon>Lachnospiraceae</taxon>
        <taxon>Enterocloster</taxon>
    </lineage>
</organism>
<feature type="compositionally biased region" description="Basic and acidic residues" evidence="2">
    <location>
        <begin position="632"/>
        <end position="646"/>
    </location>
</feature>
<dbReference type="CDD" id="cd11234">
    <property type="entry name" value="E_set_GDE_N"/>
    <property type="match status" value="1"/>
</dbReference>
<dbReference type="Gene3D" id="2.60.40.1180">
    <property type="entry name" value="Golgi alpha-mannosidase II"/>
    <property type="match status" value="1"/>
</dbReference>
<dbReference type="InterPro" id="IPR013780">
    <property type="entry name" value="Glyco_hydro_b"/>
</dbReference>
<dbReference type="RefSeq" id="WP_002586793.1">
    <property type="nucleotide sequence ID" value="NZ_KB850987.1"/>
</dbReference>
<dbReference type="GeneID" id="57962452"/>
<dbReference type="Gene3D" id="2.60.40.10">
    <property type="entry name" value="Immunoglobulins"/>
    <property type="match status" value="1"/>
</dbReference>
<evidence type="ECO:0000256" key="2">
    <source>
        <dbReference type="SAM" id="MobiDB-lite"/>
    </source>
</evidence>
<dbReference type="Proteomes" id="UP000013085">
    <property type="component" value="Unassembled WGS sequence"/>
</dbReference>
<dbReference type="SUPFAM" id="SSF51011">
    <property type="entry name" value="Glycosyl hydrolase domain"/>
    <property type="match status" value="1"/>
</dbReference>
<dbReference type="EMBL" id="AGYR01000005">
    <property type="protein sequence ID" value="ENZ19302.1"/>
    <property type="molecule type" value="Genomic_DNA"/>
</dbReference>
<gene>
    <name evidence="4" type="ORF">HMPREF1090_00686</name>
</gene>
<dbReference type="InterPro" id="IPR014756">
    <property type="entry name" value="Ig_E-set"/>
</dbReference>
<comment type="caution">
    <text evidence="4">The sequence shown here is derived from an EMBL/GenBank/DDBJ whole genome shotgun (WGS) entry which is preliminary data.</text>
</comment>
<evidence type="ECO:0000313" key="5">
    <source>
        <dbReference type="Proteomes" id="UP000013085"/>
    </source>
</evidence>
<dbReference type="GO" id="GO:0005975">
    <property type="term" value="P:carbohydrate metabolic process"/>
    <property type="evidence" value="ECO:0007669"/>
    <property type="project" value="InterPro"/>
</dbReference>
<name>A0A0E2HGL3_9FIRM</name>
<dbReference type="SMART" id="SM00642">
    <property type="entry name" value="Aamy"/>
    <property type="match status" value="1"/>
</dbReference>
<dbReference type="HOGENOM" id="CLU_011725_2_1_9"/>
<dbReference type="InterPro" id="IPR017853">
    <property type="entry name" value="GH"/>
</dbReference>
<feature type="compositionally biased region" description="Polar residues" evidence="2">
    <location>
        <begin position="661"/>
        <end position="675"/>
    </location>
</feature>
<feature type="region of interest" description="Disordered" evidence="2">
    <location>
        <begin position="626"/>
        <end position="675"/>
    </location>
</feature>
<protein>
    <submittedName>
        <fullName evidence="4">Glycogen operon protein</fullName>
    </submittedName>
</protein>
<comment type="similarity">
    <text evidence="1">Belongs to the glycosyl hydrolase 13 family.</text>
</comment>
<evidence type="ECO:0000256" key="1">
    <source>
        <dbReference type="ARBA" id="ARBA00008061"/>
    </source>
</evidence>
<evidence type="ECO:0000259" key="3">
    <source>
        <dbReference type="SMART" id="SM00642"/>
    </source>
</evidence>
<dbReference type="InterPro" id="IPR006047">
    <property type="entry name" value="GH13_cat_dom"/>
</dbReference>
<dbReference type="AlphaFoldDB" id="A0A0E2HGL3"/>
<reference evidence="4 5" key="1">
    <citation type="submission" date="2013-01" db="EMBL/GenBank/DDBJ databases">
        <title>The Genome Sequence of Clostridium clostridioforme 90A8.</title>
        <authorList>
            <consortium name="The Broad Institute Genome Sequencing Platform"/>
            <person name="Earl A."/>
            <person name="Ward D."/>
            <person name="Feldgarden M."/>
            <person name="Gevers D."/>
            <person name="Courvalin P."/>
            <person name="Lambert T."/>
            <person name="Walker B."/>
            <person name="Young S.K."/>
            <person name="Zeng Q."/>
            <person name="Gargeya S."/>
            <person name="Fitzgerald M."/>
            <person name="Haas B."/>
            <person name="Abouelleil A."/>
            <person name="Alvarado L."/>
            <person name="Arachchi H.M."/>
            <person name="Berlin A.M."/>
            <person name="Chapman S.B."/>
            <person name="Dewar J."/>
            <person name="Goldberg J."/>
            <person name="Griggs A."/>
            <person name="Gujja S."/>
            <person name="Hansen M."/>
            <person name="Howarth C."/>
            <person name="Imamovic A."/>
            <person name="Larimer J."/>
            <person name="McCowan C."/>
            <person name="Murphy C."/>
            <person name="Neiman D."/>
            <person name="Pearson M."/>
            <person name="Priest M."/>
            <person name="Roberts A."/>
            <person name="Saif S."/>
            <person name="Shea T."/>
            <person name="Sisk P."/>
            <person name="Sykes S."/>
            <person name="Wortman J."/>
            <person name="Nusbaum C."/>
            <person name="Birren B."/>
        </authorList>
    </citation>
    <scope>NUCLEOTIDE SEQUENCE [LARGE SCALE GENOMIC DNA]</scope>
    <source>
        <strain evidence="4 5">90A8</strain>
    </source>
</reference>